<evidence type="ECO:0000256" key="4">
    <source>
        <dbReference type="ARBA" id="ARBA00022603"/>
    </source>
</evidence>
<dbReference type="PROSITE" id="PS00598">
    <property type="entry name" value="CHROMO_1"/>
    <property type="match status" value="1"/>
</dbReference>
<keyword evidence="5" id="KW-0808">Transferase</keyword>
<evidence type="ECO:0000259" key="12">
    <source>
        <dbReference type="PROSITE" id="PS50280"/>
    </source>
</evidence>
<reference evidence="14" key="1">
    <citation type="journal article" date="2020" name="Fungal Divers.">
        <title>Resolving the Mortierellaceae phylogeny through synthesis of multi-gene phylogenetics and phylogenomics.</title>
        <authorList>
            <person name="Vandepol N."/>
            <person name="Liber J."/>
            <person name="Desiro A."/>
            <person name="Na H."/>
            <person name="Kennedy M."/>
            <person name="Barry K."/>
            <person name="Grigoriev I.V."/>
            <person name="Miller A.N."/>
            <person name="O'Donnell K."/>
            <person name="Stajich J.E."/>
            <person name="Bonito G."/>
        </authorList>
    </citation>
    <scope>NUCLEOTIDE SEQUENCE</scope>
    <source>
        <strain evidence="14">CK1249</strain>
    </source>
</reference>
<dbReference type="InterPro" id="IPR046341">
    <property type="entry name" value="SET_dom_sf"/>
</dbReference>
<comment type="subcellular location">
    <subcellularLocation>
        <location evidence="2">Chromosome</location>
    </subcellularLocation>
    <subcellularLocation>
        <location evidence="1">Nucleus</location>
    </subcellularLocation>
</comment>
<organism evidence="14 15">
    <name type="scientific">Mortierella alpina</name>
    <name type="common">Oleaginous fungus</name>
    <name type="synonym">Mortierella renispora</name>
    <dbReference type="NCBI Taxonomy" id="64518"/>
    <lineage>
        <taxon>Eukaryota</taxon>
        <taxon>Fungi</taxon>
        <taxon>Fungi incertae sedis</taxon>
        <taxon>Mucoromycota</taxon>
        <taxon>Mortierellomycotina</taxon>
        <taxon>Mortierellomycetes</taxon>
        <taxon>Mortierellales</taxon>
        <taxon>Mortierellaceae</taxon>
        <taxon>Mortierella</taxon>
    </lineage>
</organism>
<dbReference type="Gene3D" id="2.40.50.40">
    <property type="match status" value="1"/>
</dbReference>
<keyword evidence="7" id="KW-0479">Metal-binding</keyword>
<dbReference type="PROSITE" id="PS50280">
    <property type="entry name" value="SET"/>
    <property type="match status" value="1"/>
</dbReference>
<dbReference type="InterPro" id="IPR007728">
    <property type="entry name" value="Pre-SET_dom"/>
</dbReference>
<feature type="domain" description="Chromo" evidence="11">
    <location>
        <begin position="46"/>
        <end position="95"/>
    </location>
</feature>
<evidence type="ECO:0000256" key="7">
    <source>
        <dbReference type="ARBA" id="ARBA00022723"/>
    </source>
</evidence>
<evidence type="ECO:0000259" key="11">
    <source>
        <dbReference type="PROSITE" id="PS50013"/>
    </source>
</evidence>
<comment type="caution">
    <text evidence="14">The sequence shown here is derived from an EMBL/GenBank/DDBJ whole genome shotgun (WGS) entry which is preliminary data.</text>
</comment>
<feature type="domain" description="Pre-SET" evidence="13">
    <location>
        <begin position="179"/>
        <end position="245"/>
    </location>
</feature>
<dbReference type="InterPro" id="IPR016197">
    <property type="entry name" value="Chromo-like_dom_sf"/>
</dbReference>
<dbReference type="PROSITE" id="PS50867">
    <property type="entry name" value="PRE_SET"/>
    <property type="match status" value="1"/>
</dbReference>
<evidence type="ECO:0000256" key="5">
    <source>
        <dbReference type="ARBA" id="ARBA00022679"/>
    </source>
</evidence>
<dbReference type="Proteomes" id="UP000738359">
    <property type="component" value="Unassembled WGS sequence"/>
</dbReference>
<dbReference type="CDD" id="cd00024">
    <property type="entry name" value="CD_CSD"/>
    <property type="match status" value="1"/>
</dbReference>
<dbReference type="GO" id="GO:0005694">
    <property type="term" value="C:chromosome"/>
    <property type="evidence" value="ECO:0007669"/>
    <property type="project" value="UniProtKB-SubCell"/>
</dbReference>
<feature type="non-terminal residue" evidence="14">
    <location>
        <position position="405"/>
    </location>
</feature>
<evidence type="ECO:0000313" key="14">
    <source>
        <dbReference type="EMBL" id="KAF9953478.1"/>
    </source>
</evidence>
<dbReference type="InterPro" id="IPR001214">
    <property type="entry name" value="SET_dom"/>
</dbReference>
<dbReference type="SMART" id="SM00317">
    <property type="entry name" value="SET"/>
    <property type="match status" value="1"/>
</dbReference>
<evidence type="ECO:0000256" key="3">
    <source>
        <dbReference type="ARBA" id="ARBA00022454"/>
    </source>
</evidence>
<evidence type="ECO:0000256" key="1">
    <source>
        <dbReference type="ARBA" id="ARBA00004123"/>
    </source>
</evidence>
<dbReference type="Gene3D" id="2.170.270.10">
    <property type="entry name" value="SET domain"/>
    <property type="match status" value="1"/>
</dbReference>
<proteinExistence type="predicted"/>
<feature type="compositionally biased region" description="Acidic residues" evidence="10">
    <location>
        <begin position="34"/>
        <end position="45"/>
    </location>
</feature>
<gene>
    <name evidence="14" type="ORF">BGZ70_000228</name>
</gene>
<dbReference type="GO" id="GO:0005634">
    <property type="term" value="C:nucleus"/>
    <property type="evidence" value="ECO:0007669"/>
    <property type="project" value="UniProtKB-SubCell"/>
</dbReference>
<protein>
    <submittedName>
        <fullName evidence="14">Uncharacterized protein</fullName>
    </submittedName>
</protein>
<feature type="compositionally biased region" description="Polar residues" evidence="10">
    <location>
        <begin position="12"/>
        <end position="23"/>
    </location>
</feature>
<keyword evidence="9" id="KW-0539">Nucleus</keyword>
<dbReference type="Pfam" id="PF05033">
    <property type="entry name" value="Pre-SET"/>
    <property type="match status" value="1"/>
</dbReference>
<evidence type="ECO:0000256" key="2">
    <source>
        <dbReference type="ARBA" id="ARBA00004286"/>
    </source>
</evidence>
<dbReference type="GO" id="GO:0008270">
    <property type="term" value="F:zinc ion binding"/>
    <property type="evidence" value="ECO:0007669"/>
    <property type="project" value="InterPro"/>
</dbReference>
<keyword evidence="3" id="KW-0158">Chromosome</keyword>
<name>A0A9P6IYM8_MORAP</name>
<dbReference type="InterPro" id="IPR050973">
    <property type="entry name" value="H3K9_Histone-Lys_N-MTase"/>
</dbReference>
<dbReference type="Pfam" id="PF00385">
    <property type="entry name" value="Chromo"/>
    <property type="match status" value="1"/>
</dbReference>
<evidence type="ECO:0000256" key="9">
    <source>
        <dbReference type="ARBA" id="ARBA00023242"/>
    </source>
</evidence>
<feature type="domain" description="SET" evidence="12">
    <location>
        <begin position="248"/>
        <end position="377"/>
    </location>
</feature>
<evidence type="ECO:0000256" key="10">
    <source>
        <dbReference type="SAM" id="MobiDB-lite"/>
    </source>
</evidence>
<dbReference type="SMART" id="SM00298">
    <property type="entry name" value="CHROMO"/>
    <property type="match status" value="1"/>
</dbReference>
<keyword evidence="15" id="KW-1185">Reference proteome</keyword>
<dbReference type="SMART" id="SM00468">
    <property type="entry name" value="PreSET"/>
    <property type="match status" value="1"/>
</dbReference>
<evidence type="ECO:0000313" key="15">
    <source>
        <dbReference type="Proteomes" id="UP000738359"/>
    </source>
</evidence>
<dbReference type="AlphaFoldDB" id="A0A9P6IYM8"/>
<sequence>MSKRQKVEAFSDTESFGRSSTATVDLLERKRPNDEDEEDELSEGEFEVEEICGIRFIQQGETPQFNVKWLGYSYDSNTWEPLENLSNCLGMVKEYLLTTFALQTLDTTEKSKLPSSRSIAPLSRAEALRRFEDMLNASPGPRITVENDVDDVTCPDGFVYINNPVYGKDVLPPDVEFASHCSCGPGDCRLGSCECLYNSKGENEYQVLPFEKDGRVREQATNLLYECSELCGCGPNCISKASQRGRQFPLRLKRFPVKGWGVILDGNRPIPPRTFVSRYVGEIITVQEAEERGKLYEPLGVTYLFDLDYSTNQGPVYSVDAFYQGNESRFFNHSCDPNLSVYNLTGGDYAGYAHLMTLSFWSNRYINPGDELTFDYNGQFVQEWFKEDRSSRNEKRRDPQEKKTP</sequence>
<dbReference type="EMBL" id="JAAAHY010001039">
    <property type="protein sequence ID" value="KAF9953478.1"/>
    <property type="molecule type" value="Genomic_DNA"/>
</dbReference>
<dbReference type="InterPro" id="IPR000953">
    <property type="entry name" value="Chromo/chromo_shadow_dom"/>
</dbReference>
<dbReference type="SUPFAM" id="SSF82199">
    <property type="entry name" value="SET domain"/>
    <property type="match status" value="1"/>
</dbReference>
<evidence type="ECO:0000256" key="8">
    <source>
        <dbReference type="ARBA" id="ARBA00022833"/>
    </source>
</evidence>
<dbReference type="InterPro" id="IPR023779">
    <property type="entry name" value="Chromodomain_CS"/>
</dbReference>
<accession>A0A9P6IYM8</accession>
<keyword evidence="4" id="KW-0489">Methyltransferase</keyword>
<dbReference type="OrthoDB" id="308383at2759"/>
<dbReference type="PANTHER" id="PTHR46223:SF3">
    <property type="entry name" value="HISTONE-LYSINE N-METHYLTRANSFERASE SET-23"/>
    <property type="match status" value="1"/>
</dbReference>
<dbReference type="PANTHER" id="PTHR46223">
    <property type="entry name" value="HISTONE-LYSINE N-METHYLTRANSFERASE SUV39H"/>
    <property type="match status" value="1"/>
</dbReference>
<keyword evidence="6" id="KW-0949">S-adenosyl-L-methionine</keyword>
<dbReference type="Pfam" id="PF00856">
    <property type="entry name" value="SET"/>
    <property type="match status" value="1"/>
</dbReference>
<dbReference type="InterPro" id="IPR023780">
    <property type="entry name" value="Chromo_domain"/>
</dbReference>
<evidence type="ECO:0000259" key="13">
    <source>
        <dbReference type="PROSITE" id="PS50867"/>
    </source>
</evidence>
<dbReference type="PROSITE" id="PS50013">
    <property type="entry name" value="CHROMO_2"/>
    <property type="match status" value="1"/>
</dbReference>
<evidence type="ECO:0000256" key="6">
    <source>
        <dbReference type="ARBA" id="ARBA00022691"/>
    </source>
</evidence>
<keyword evidence="8" id="KW-0862">Zinc</keyword>
<dbReference type="GO" id="GO:0032259">
    <property type="term" value="P:methylation"/>
    <property type="evidence" value="ECO:0007669"/>
    <property type="project" value="UniProtKB-KW"/>
</dbReference>
<feature type="region of interest" description="Disordered" evidence="10">
    <location>
        <begin position="1"/>
        <end position="45"/>
    </location>
</feature>
<dbReference type="GO" id="GO:0042054">
    <property type="term" value="F:histone methyltransferase activity"/>
    <property type="evidence" value="ECO:0007669"/>
    <property type="project" value="InterPro"/>
</dbReference>
<dbReference type="SUPFAM" id="SSF54160">
    <property type="entry name" value="Chromo domain-like"/>
    <property type="match status" value="1"/>
</dbReference>